<evidence type="ECO:0000313" key="2">
    <source>
        <dbReference type="EMBL" id="KAL3497796.1"/>
    </source>
</evidence>
<reference evidence="2 3" key="1">
    <citation type="submission" date="2024-11" db="EMBL/GenBank/DDBJ databases">
        <title>A near-complete genome assembly of Cinchona calisaya.</title>
        <authorList>
            <person name="Lian D.C."/>
            <person name="Zhao X.W."/>
            <person name="Wei L."/>
        </authorList>
    </citation>
    <scope>NUCLEOTIDE SEQUENCE [LARGE SCALE GENOMIC DNA]</scope>
    <source>
        <tissue evidence="2">Nenye</tissue>
    </source>
</reference>
<evidence type="ECO:0000313" key="3">
    <source>
        <dbReference type="Proteomes" id="UP001630127"/>
    </source>
</evidence>
<feature type="transmembrane region" description="Helical" evidence="1">
    <location>
        <begin position="44"/>
        <end position="72"/>
    </location>
</feature>
<sequence length="116" mass="13663">MIGLERPNIIPNSIAIVPKQIMYFENVPLQKSFFDSLLYTNFQIITLLGVMSMISMMHAVMRFIPFVLIYLYKNMRKLKDSFILNLEHNHFSRSIERRKVSVKKDRGPWGSESVRP</sequence>
<comment type="caution">
    <text evidence="2">The sequence shown here is derived from an EMBL/GenBank/DDBJ whole genome shotgun (WGS) entry which is preliminary data.</text>
</comment>
<organism evidence="2 3">
    <name type="scientific">Cinchona calisaya</name>
    <dbReference type="NCBI Taxonomy" id="153742"/>
    <lineage>
        <taxon>Eukaryota</taxon>
        <taxon>Viridiplantae</taxon>
        <taxon>Streptophyta</taxon>
        <taxon>Embryophyta</taxon>
        <taxon>Tracheophyta</taxon>
        <taxon>Spermatophyta</taxon>
        <taxon>Magnoliopsida</taxon>
        <taxon>eudicotyledons</taxon>
        <taxon>Gunneridae</taxon>
        <taxon>Pentapetalae</taxon>
        <taxon>asterids</taxon>
        <taxon>lamiids</taxon>
        <taxon>Gentianales</taxon>
        <taxon>Rubiaceae</taxon>
        <taxon>Cinchonoideae</taxon>
        <taxon>Cinchoneae</taxon>
        <taxon>Cinchona</taxon>
    </lineage>
</organism>
<protein>
    <submittedName>
        <fullName evidence="2">Uncharacterized protein</fullName>
    </submittedName>
</protein>
<gene>
    <name evidence="2" type="ORF">ACH5RR_040528</name>
</gene>
<keyword evidence="1" id="KW-1133">Transmembrane helix</keyword>
<keyword evidence="1" id="KW-0812">Transmembrane</keyword>
<dbReference type="Proteomes" id="UP001630127">
    <property type="component" value="Unassembled WGS sequence"/>
</dbReference>
<name>A0ABD2XRY9_9GENT</name>
<proteinExistence type="predicted"/>
<dbReference type="EMBL" id="JBJUIK010000017">
    <property type="protein sequence ID" value="KAL3497796.1"/>
    <property type="molecule type" value="Genomic_DNA"/>
</dbReference>
<dbReference type="AlphaFoldDB" id="A0ABD2XRY9"/>
<accession>A0ABD2XRY9</accession>
<evidence type="ECO:0000256" key="1">
    <source>
        <dbReference type="SAM" id="Phobius"/>
    </source>
</evidence>
<keyword evidence="3" id="KW-1185">Reference proteome</keyword>
<keyword evidence="1" id="KW-0472">Membrane</keyword>